<evidence type="ECO:0000313" key="5">
    <source>
        <dbReference type="EMBL" id="CAD9414281.1"/>
    </source>
</evidence>
<evidence type="ECO:0000256" key="4">
    <source>
        <dbReference type="SAM" id="Phobius"/>
    </source>
</evidence>
<dbReference type="SUPFAM" id="SSF48403">
    <property type="entry name" value="Ankyrin repeat"/>
    <property type="match status" value="1"/>
</dbReference>
<evidence type="ECO:0000256" key="3">
    <source>
        <dbReference type="SAM" id="MobiDB-lite"/>
    </source>
</evidence>
<feature type="region of interest" description="Disordered" evidence="3">
    <location>
        <begin position="351"/>
        <end position="404"/>
    </location>
</feature>
<reference evidence="5" key="1">
    <citation type="submission" date="2021-01" db="EMBL/GenBank/DDBJ databases">
        <authorList>
            <person name="Corre E."/>
            <person name="Pelletier E."/>
            <person name="Niang G."/>
            <person name="Scheremetjew M."/>
            <person name="Finn R."/>
            <person name="Kale V."/>
            <person name="Holt S."/>
            <person name="Cochrane G."/>
            <person name="Meng A."/>
            <person name="Brown T."/>
            <person name="Cohen L."/>
        </authorList>
    </citation>
    <scope>NUCLEOTIDE SEQUENCE</scope>
    <source>
        <strain evidence="5">UTEX LB 985</strain>
    </source>
</reference>
<dbReference type="InterPro" id="IPR050745">
    <property type="entry name" value="Multifunctional_regulatory"/>
</dbReference>
<gene>
    <name evidence="5" type="ORF">CBRE1094_LOCUS5991</name>
</gene>
<dbReference type="PANTHER" id="PTHR24189:SF50">
    <property type="entry name" value="ANKYRIN REPEAT AND SOCS BOX PROTEIN 2"/>
    <property type="match status" value="1"/>
</dbReference>
<dbReference type="PANTHER" id="PTHR24189">
    <property type="entry name" value="MYOTROPHIN"/>
    <property type="match status" value="1"/>
</dbReference>
<accession>A0A7S2C314</accession>
<feature type="transmembrane region" description="Helical" evidence="4">
    <location>
        <begin position="62"/>
        <end position="87"/>
    </location>
</feature>
<dbReference type="InterPro" id="IPR002110">
    <property type="entry name" value="Ankyrin_rpt"/>
</dbReference>
<keyword evidence="4" id="KW-1133">Transmembrane helix</keyword>
<keyword evidence="4" id="KW-0472">Membrane</keyword>
<keyword evidence="1" id="KW-0677">Repeat</keyword>
<dbReference type="Gene3D" id="1.25.40.20">
    <property type="entry name" value="Ankyrin repeat-containing domain"/>
    <property type="match status" value="1"/>
</dbReference>
<protein>
    <submittedName>
        <fullName evidence="5">Uncharacterized protein</fullName>
    </submittedName>
</protein>
<dbReference type="Pfam" id="PF12796">
    <property type="entry name" value="Ank_2"/>
    <property type="match status" value="1"/>
</dbReference>
<dbReference type="EMBL" id="HBGU01010874">
    <property type="protein sequence ID" value="CAD9414281.1"/>
    <property type="molecule type" value="Transcribed_RNA"/>
</dbReference>
<organism evidence="5">
    <name type="scientific">Haptolina brevifila</name>
    <dbReference type="NCBI Taxonomy" id="156173"/>
    <lineage>
        <taxon>Eukaryota</taxon>
        <taxon>Haptista</taxon>
        <taxon>Haptophyta</taxon>
        <taxon>Prymnesiophyceae</taxon>
        <taxon>Prymnesiales</taxon>
        <taxon>Prymnesiaceae</taxon>
        <taxon>Haptolina</taxon>
    </lineage>
</organism>
<keyword evidence="4" id="KW-0812">Transmembrane</keyword>
<evidence type="ECO:0000256" key="1">
    <source>
        <dbReference type="ARBA" id="ARBA00022737"/>
    </source>
</evidence>
<keyword evidence="2" id="KW-0040">ANK repeat</keyword>
<dbReference type="InterPro" id="IPR036770">
    <property type="entry name" value="Ankyrin_rpt-contain_sf"/>
</dbReference>
<name>A0A7S2C314_9EUKA</name>
<dbReference type="AlphaFoldDB" id="A0A7S2C314"/>
<proteinExistence type="predicted"/>
<evidence type="ECO:0000256" key="2">
    <source>
        <dbReference type="ARBA" id="ARBA00023043"/>
    </source>
</evidence>
<sequence length="404" mass="43653">MDGMSNEDIERMYQILSNLRSQNSIPPPSPPFAPPIAPLSPWLPPSPHPRHPPSAPPPFTSFVLPVALGFGGACVLMLMITLVVLLVSPRLREKLVRFVWEVSIACAQSPCFEGLLPLPRPLATQMQDYPLKPSAESQMEAALDRTLDTESLEIASFVARDSTVDRKLLRERIARGGADERKLLYAETAELETASETIEIAARAESSLTSTGSPDAALLAAVSRNASALEVRALLSRGANPDAAFLDRCALAIAARRCSVGVVKVLIDWGATLELKDGMGWTPLMHAIDAHSNSCSRETVLILLLDSGASVDVWGNDLKGPLDLMEARERQQEQERINLSRHSQVEISCPATEGMLDTPSKELRDPSLSLNMTPSGAGHHTSHDAPDSGSSGPGFGYNKFKPTR</sequence>